<feature type="domain" description="Dynein heavy chain AAA lid" evidence="30">
    <location>
        <begin position="3143"/>
        <end position="3245"/>
    </location>
</feature>
<dbReference type="FunFam" id="1.20.920.20:FF:000014">
    <property type="entry name" value="dynein heavy chain 2, axonemal"/>
    <property type="match status" value="1"/>
</dbReference>
<dbReference type="Pfam" id="PF12775">
    <property type="entry name" value="AAA_7"/>
    <property type="match status" value="1"/>
</dbReference>
<comment type="subcellular location">
    <subcellularLocation>
        <location evidence="1">Cytoplasm</location>
        <location evidence="1">Cytoskeleton</location>
        <location evidence="1">Cilium axoneme</location>
    </subcellularLocation>
</comment>
<evidence type="ECO:0000256" key="10">
    <source>
        <dbReference type="ARBA" id="ARBA00023054"/>
    </source>
</evidence>
<feature type="domain" description="Dynein heavy chain tail" evidence="23">
    <location>
        <begin position="111"/>
        <end position="372"/>
    </location>
</feature>
<dbReference type="EMBL" id="OX597838">
    <property type="protein sequence ID" value="CAI9740953.1"/>
    <property type="molecule type" value="Genomic_DNA"/>
</dbReference>
<keyword evidence="8" id="KW-0067">ATP-binding</keyword>
<evidence type="ECO:0000256" key="20">
    <source>
        <dbReference type="SAM" id="Coils"/>
    </source>
</evidence>
<dbReference type="InterPro" id="IPR027417">
    <property type="entry name" value="P-loop_NTPase"/>
</dbReference>
<dbReference type="Pfam" id="PF17857">
    <property type="entry name" value="AAA_lid_1"/>
    <property type="match status" value="1"/>
</dbReference>
<gene>
    <name evidence="33" type="ORF">OCTVUL_1B003311</name>
</gene>
<dbReference type="Pfam" id="PF12780">
    <property type="entry name" value="AAA_8"/>
    <property type="match status" value="1"/>
</dbReference>
<evidence type="ECO:0000256" key="11">
    <source>
        <dbReference type="ARBA" id="ARBA00023069"/>
    </source>
</evidence>
<dbReference type="InterPro" id="IPR004273">
    <property type="entry name" value="Dynein_heavy_D6_P-loop"/>
</dbReference>
<keyword evidence="3" id="KW-0963">Cytoplasm</keyword>
<dbReference type="FunFam" id="1.20.140.100:FF:000006">
    <property type="entry name" value="dynein heavy chain 2, axonemal"/>
    <property type="match status" value="1"/>
</dbReference>
<dbReference type="Gene3D" id="1.10.287.2620">
    <property type="match status" value="1"/>
</dbReference>
<dbReference type="GO" id="GO:0045505">
    <property type="term" value="F:dynein intermediate chain binding"/>
    <property type="evidence" value="ECO:0007669"/>
    <property type="project" value="InterPro"/>
</dbReference>
<keyword evidence="14" id="KW-0966">Cell projection</keyword>
<proteinExistence type="inferred from homology"/>
<evidence type="ECO:0000256" key="8">
    <source>
        <dbReference type="ARBA" id="ARBA00022840"/>
    </source>
</evidence>
<dbReference type="InterPro" id="IPR013602">
    <property type="entry name" value="Dynein_heavy_linker"/>
</dbReference>
<evidence type="ECO:0000256" key="16">
    <source>
        <dbReference type="ARBA" id="ARBA00064223"/>
    </source>
</evidence>
<evidence type="ECO:0000256" key="17">
    <source>
        <dbReference type="ARBA" id="ARBA00071813"/>
    </source>
</evidence>
<evidence type="ECO:0000256" key="3">
    <source>
        <dbReference type="ARBA" id="ARBA00022490"/>
    </source>
</evidence>
<evidence type="ECO:0000259" key="26">
    <source>
        <dbReference type="Pfam" id="PF12780"/>
    </source>
</evidence>
<evidence type="ECO:0000259" key="30">
    <source>
        <dbReference type="Pfam" id="PF18198"/>
    </source>
</evidence>
<evidence type="ECO:0000256" key="18">
    <source>
        <dbReference type="ARBA" id="ARBA00078558"/>
    </source>
</evidence>
<dbReference type="InterPro" id="IPR042219">
    <property type="entry name" value="AAA_lid_11_sf"/>
</dbReference>
<dbReference type="GO" id="GO:0031514">
    <property type="term" value="C:motile cilium"/>
    <property type="evidence" value="ECO:0007669"/>
    <property type="project" value="UniProtKB-ARBA"/>
</dbReference>
<feature type="domain" description="Dynein heavy chain 3 AAA+ lid" evidence="29">
    <location>
        <begin position="2065"/>
        <end position="2124"/>
    </location>
</feature>
<feature type="domain" description="Dynein heavy chain AAA 5 extension" evidence="28">
    <location>
        <begin position="1720"/>
        <end position="1838"/>
    </location>
</feature>
<dbReference type="Pfam" id="PF08385">
    <property type="entry name" value="DHC_N1"/>
    <property type="match status" value="2"/>
</dbReference>
<accession>A0AA36BVH3</accession>
<protein>
    <recommendedName>
        <fullName evidence="17">Dynein axonemal heavy chain 2</fullName>
    </recommendedName>
    <alternativeName>
        <fullName evidence="19">Axonemal beta dynein heavy chain 2</fullName>
    </alternativeName>
    <alternativeName>
        <fullName evidence="18">Ciliary dynein heavy chain 2</fullName>
    </alternativeName>
</protein>
<comment type="subunit">
    <text evidence="16">Part of the axonemal inner dynein arm complex that consists of at least two heavy chains and a number of intermediate and light chains. Interacts with DNAI4.</text>
</comment>
<evidence type="ECO:0000256" key="14">
    <source>
        <dbReference type="ARBA" id="ARBA00023273"/>
    </source>
</evidence>
<evidence type="ECO:0000256" key="2">
    <source>
        <dbReference type="ARBA" id="ARBA00008887"/>
    </source>
</evidence>
<dbReference type="GO" id="GO:0005524">
    <property type="term" value="F:ATP binding"/>
    <property type="evidence" value="ECO:0007669"/>
    <property type="project" value="UniProtKB-KW"/>
</dbReference>
<evidence type="ECO:0000259" key="25">
    <source>
        <dbReference type="Pfam" id="PF12774"/>
    </source>
</evidence>
<evidence type="ECO:0000259" key="24">
    <source>
        <dbReference type="Pfam" id="PF08393"/>
    </source>
</evidence>
<dbReference type="Gene3D" id="1.20.920.30">
    <property type="match status" value="1"/>
</dbReference>
<sequence>MSAKSKKGSAKSRSVSAQKVEVADVTSPESRMSSVLKPGSLVMEHSQEVAGEISLTPVRQSLKPFIDTPDVKHEINFETVQLEEPALSVYEMIKKRVTLHDVTPDMWKEEGSYQAESNLRFLMILKEPCLKLTEALPKDIPPIITELLTLIRIIWMNSEFYNTKEKLTGLLKKLSNEIIHQCCKAINLDRIFEGYIKSSSQTLIDCIECCEKWREKYDMTSALHNKFSPKGWVLDLTSIFAQIDAFMQRCKDLLEVCDTQVHFARMEEGKQIEMPHFGGQRGPDITRGILEIEHAHQKYISQLRAMQKSILDIKSTSWHDDFNKFRCGIKDLEVMLQGLISNAFETITSVSEGVELLDIFTHLCNREMIEKAYFLNQSNFSDIAKNYHQLISALDENIRKYFNEWNLSLDKDPLTYLDLPLMQKTIEEEVPVLHLNFYKALLKMLSEIHYWEYLMFEIPYYAARVYSKQKELRDRREHVLLVVRDYNRIINSLNQNERGLFKERIKFLDKKISPGLSKLTWNSKGTTDSFITDCRNTAEKIQQKIDCFKADNLKIATSCVQISEMLLTDIDSRKIYKELEFGDHQKQHRLRTLAKVIDIHEEILSIIDKQFETFKNDGPEVYNYWFIHINNLDKMIEEAFRLNVKYSLQTISKAINIDTKAAPNPLFSVEVILRNDTIHFSPSIEELDNMVYYVGKDMITSLSQIPRLIEKYPKEGVSKLCISEEVSTNEEIRKIKTLIATGMKTNASKLWNYRLTWEEEKVLWEIDKESFISRYKLSQPSVSKFDGDIGRYTEKANNIQSKETVMNIDFVVLNCTPLKAAIQGHCIEWQNKLTGLLLELATTELTTLDTYIKTNTELVCKTPQTLDELKESLKLWEVLNGEQAKIEARFQPLMEQFAILNKYEVPIAEESTIMLHELKDQWNTFKQTLETSDFFLKKSKDQFKSSLMNQSEGFKKQVTHLLEEFQQKGPFSSEIACDVALETLANFRENINILKSQEQVLRGGLNMFKVDLPPSKEIMLLEKDRHWSVLEASKVKVDTFKRTMPLIQDLKNPAMRPRHWEQISVEIQRHFDYTSEDFTLEKIIELGFDQYADFINGVSSAAKKELFIEQSLISIKSTWEVTDIDMAPFKALYKIKGTDEVFSSLDDNQIQLSTMKASRFVKAFEHEVDYWERTLSHILEVMELLLTVQRQWMYLENIFLGEDIRKQLPRESEDFDDINNKWKAIMIRLNKERNALKATLHPGLYDQLNAMNMKLEGIQKSLDMYLETKRQIFPRFYFLSNDDLLEILGQARNPEAVQPHLKKCFDNIKSLTINRPSSQRYEAVAMNSCEGECVEFKPQGTVIEGPVEAWLTDIEKTMRYTLKEVLITTRNALKKQLNKRDKWIRDYCGQMTIVASQIQWTGDVTKALLKVKERGDKKALKMLKKKQTGAWGCFDEFNRINIEVLSVVAQQILSILTALHSGAMQFLFEGREINLVWSCGIFITMNPGYAGRTELPDNLKSMFRPIAMVVPDSNMIAEIILFGEGFSNTKHLAKKVFTLYNLATQQLSKQDHYDFGLRALVSVLRYAGKKKRKPQSMTDEEEYPLNPKALSLGELYGEFDLSSNEWSDGVLSSIMRQTCSDEKKDEKWIIFDGPVDTLWIESMNSVMDDNKVLTLINGERIGMPEQVSLLFEVEDLAMASPATVSRCGMVYTDYEDLGWEPYVECWINGKKNKELVEEIRRLIGKYLVKMLTFKKDNCKELVPTAELNGVVSLCKLFDCFATTENGVDFGNDPDNFSKIVELWFQFCMIWSICCSVDEDGRKKIDTYIREMEGTFPTKDSIYEYFVDSKNKSWVHWEEKLKKGWRYNPSVPFYKLVVPTVDTVRYQYLVSNLIYSMIPVLLVGPVGTGKTSVAGNTLSLLDTKVYNILTVYMSAQTSSNNIQDIIESRVEKRTKGVYVPVGGKKLITFLDDFNMPAKDLYGSQPPLELIRLWLDYAFWYDRIKQTPKHIKGMLLVAAMGPPGGGRMVISKRLQSRFNLINMTFPTDSEVIRIFGSMINQKLQDFEEEVKPIGDVVTRSTVEIYTAVVFQGMLRAHKDYHDTKVAITRLWIHECFRVFSDRLINTKDYESFIAIISEKLGNLFDQTFHNICPNKQPPIFGDYLNADLVYEDIQDMSSLKKQMQELLFEYNHTPGVVPMDLVKNALSDLAKKEGLEDTPQSIFAFLIDRVRTNLHVVMCMSPVGEPFRNRIRMYPAFVNCTTIDWFSHWPQEALLEVADKYLVDMKTENEEEEKLKHNIAKMFSLIHKSVFDYSARMTAELKRHNYVTPTNYLELVSGYKLLLLEKKKELGDAASKLKNGLSKIDETREKVQKMSVELDEDKIKVAQVQQQCDEYLSVLFQQKKEADDQQKFVGQKSERISEEEIKCKHMADLAQQDLSEAMPALEEAMLALEALNKKDIGEIKSYGRPPALVEKVMEAVMILKGSEPNWAEAKRQLGDPNFIKSLVNFDKDNISDRVLNKIGKYVAQADFTPDIIGRVSGAAKSLCMWVRAMEMYGRIYRVVEPKKMKLNAALSQLKEKQDALADAKAKLAEVEANMLALRNQYDERIAQKEELRLKAERTEMMLDRAHKLVSGLAGEKVRWEETVTTLEESMGFLIGDCLIGAAFLSYMGPFLSNYRDELVYKIWLKEGLKIIDLQQSDFMRNLEKSIQYGLPVLLQNVQESLDPSLDPILFKSVIKIGDVPMIKLGDKEIEYNYNFRFYITTKLSNPHYTPEISTKTTIVNFAVKEQGLVAQLLGIVVRKERPELEEQKDSLVQSIAANKKKLEECEDEILRLLNETKGSLLEDETLVNTLQTSKSTSQEVTEQLATSEQTEAKIDCAREGYSPCAERASILFFVLNDLGLIDPMYQFSLDSYIDLFMLSIEKSHRSTKLEERIQNLNDYHTFAMYRYACRGLFGKHKLLFSFQMCVKILEAASKINMDEYNFFLRGGVVIDRENQMDNPCSGWLSDAAWDNITELDKLTNFHGVITSFEQYPRDWHIWYISSEPEQASLPSDWDNACNELQRMLIVRSLRPDRVAFCSTTFIINNLGSKFVEPPVLDMNQVLSESSKRTPLIFVLSPGVDPANYLIQLAETKGMGARFHALSLGQGQAPIATRMLQEGVREVSENLLSIYLQDYEETPWDALKYLIAGINYGGHVTDDYDRRLLFTYINDYFCDQAITQPFFKLSSLNTYYIPKDGPISAYIEYVSMLPNMDHPEAFGQHPNADITSQIQETRLLFDVLLSLQPQVSSSVRESRKEDKIQRYNELLEQMRLSLKALEKGIQGLVVMTFELEMIFNCIFDGRVPPSWEKTF</sequence>
<dbReference type="GO" id="GO:0005874">
    <property type="term" value="C:microtubule"/>
    <property type="evidence" value="ECO:0007669"/>
    <property type="project" value="UniProtKB-KW"/>
</dbReference>
<evidence type="ECO:0000259" key="28">
    <source>
        <dbReference type="Pfam" id="PF17852"/>
    </source>
</evidence>
<keyword evidence="5" id="KW-0677">Repeat</keyword>
<dbReference type="InterPro" id="IPR042228">
    <property type="entry name" value="Dynein_linker_3"/>
</dbReference>
<dbReference type="Gene3D" id="6.10.140.1060">
    <property type="match status" value="1"/>
</dbReference>
<feature type="domain" description="Dynein heavy chain tail" evidence="23">
    <location>
        <begin position="375"/>
        <end position="526"/>
    </location>
</feature>
<evidence type="ECO:0000256" key="4">
    <source>
        <dbReference type="ARBA" id="ARBA00022701"/>
    </source>
</evidence>
<dbReference type="InterPro" id="IPR026983">
    <property type="entry name" value="DHC"/>
</dbReference>
<feature type="domain" description="Dynein heavy chain C-terminal" evidence="31">
    <location>
        <begin position="3281"/>
        <end position="3330"/>
    </location>
</feature>
<dbReference type="Pfam" id="PF18198">
    <property type="entry name" value="AAA_lid_11"/>
    <property type="match status" value="1"/>
</dbReference>
<dbReference type="GO" id="GO:0051959">
    <property type="term" value="F:dynein light intermediate chain binding"/>
    <property type="evidence" value="ECO:0007669"/>
    <property type="project" value="InterPro"/>
</dbReference>
<evidence type="ECO:0000259" key="29">
    <source>
        <dbReference type="Pfam" id="PF17857"/>
    </source>
</evidence>
<dbReference type="InterPro" id="IPR041228">
    <property type="entry name" value="Dynein_C"/>
</dbReference>
<feature type="domain" description="Dynein heavy chain AAA module D4" evidence="26">
    <location>
        <begin position="2182"/>
        <end position="2319"/>
    </location>
</feature>
<feature type="coiled-coil region" evidence="20">
    <location>
        <begin position="2342"/>
        <end position="2369"/>
    </location>
</feature>
<dbReference type="InterPro" id="IPR035706">
    <property type="entry name" value="AAA_9"/>
</dbReference>
<feature type="coiled-coil region" evidence="20">
    <location>
        <begin position="2790"/>
        <end position="2817"/>
    </location>
</feature>
<dbReference type="Pfam" id="PF03028">
    <property type="entry name" value="Dynein_heavy"/>
    <property type="match status" value="1"/>
</dbReference>
<dbReference type="Gene3D" id="3.40.50.300">
    <property type="entry name" value="P-loop containing nucleotide triphosphate hydrolases"/>
    <property type="match status" value="6"/>
</dbReference>
<dbReference type="Gene3D" id="1.10.8.720">
    <property type="entry name" value="Region D6 of dynein motor"/>
    <property type="match status" value="1"/>
</dbReference>
<dbReference type="InterPro" id="IPR035699">
    <property type="entry name" value="AAA_6"/>
</dbReference>
<dbReference type="Gene3D" id="3.20.180.20">
    <property type="entry name" value="Dynein heavy chain, N-terminal domain 2"/>
    <property type="match status" value="1"/>
</dbReference>
<keyword evidence="13" id="KW-0206">Cytoskeleton</keyword>
<dbReference type="InterPro" id="IPR041589">
    <property type="entry name" value="DNAH3_AAA_lid_1"/>
</dbReference>
<feature type="region of interest" description="Disordered" evidence="21">
    <location>
        <begin position="1"/>
        <end position="29"/>
    </location>
</feature>
<keyword evidence="11" id="KW-0969">Cilium</keyword>
<keyword evidence="4" id="KW-0493">Microtubule</keyword>
<keyword evidence="12" id="KW-0505">Motor protein</keyword>
<evidence type="ECO:0000259" key="31">
    <source>
        <dbReference type="Pfam" id="PF18199"/>
    </source>
</evidence>
<dbReference type="InterPro" id="IPR056759">
    <property type="entry name" value="DYH2-5-8_CC"/>
</dbReference>
<keyword evidence="34" id="KW-1185">Reference proteome</keyword>
<feature type="compositionally biased region" description="Basic residues" evidence="21">
    <location>
        <begin position="1"/>
        <end position="10"/>
    </location>
</feature>
<evidence type="ECO:0000256" key="6">
    <source>
        <dbReference type="ARBA" id="ARBA00022741"/>
    </source>
</evidence>
<dbReference type="InterPro" id="IPR041658">
    <property type="entry name" value="AAA_lid_11"/>
</dbReference>
<feature type="domain" description="Dynein heavy chain linker" evidence="24">
    <location>
        <begin position="1017"/>
        <end position="1366"/>
    </location>
</feature>
<keyword evidence="7" id="KW-0802">TPR repeat</keyword>
<dbReference type="Pfam" id="PF12774">
    <property type="entry name" value="AAA_6"/>
    <property type="match status" value="1"/>
</dbReference>
<dbReference type="InterPro" id="IPR013594">
    <property type="entry name" value="Dynein_heavy_tail"/>
</dbReference>
<dbReference type="Gene3D" id="1.10.8.1220">
    <property type="match status" value="1"/>
</dbReference>
<dbReference type="PANTHER" id="PTHR22878:SF68">
    <property type="entry name" value="DYNEIN HEAVY CHAIN 6, AXONEMAL-LIKE"/>
    <property type="match status" value="1"/>
</dbReference>
<keyword evidence="10 20" id="KW-0175">Coiled coil</keyword>
<evidence type="ECO:0000256" key="13">
    <source>
        <dbReference type="ARBA" id="ARBA00023212"/>
    </source>
</evidence>
<feature type="domain" description="Dynein heavy chain hydrolytic ATP-binding dynein motor region" evidence="25">
    <location>
        <begin position="1427"/>
        <end position="1580"/>
    </location>
</feature>
<dbReference type="GO" id="GO:0005930">
    <property type="term" value="C:axoneme"/>
    <property type="evidence" value="ECO:0007669"/>
    <property type="project" value="UniProtKB-SubCell"/>
</dbReference>
<dbReference type="Pfam" id="PF18199">
    <property type="entry name" value="Dynein_C"/>
    <property type="match status" value="1"/>
</dbReference>
<evidence type="ECO:0000259" key="32">
    <source>
        <dbReference type="Pfam" id="PF25007"/>
    </source>
</evidence>
<dbReference type="PANTHER" id="PTHR22878">
    <property type="entry name" value="DYNEIN HEAVY CHAIN 6, AXONEMAL-LIKE-RELATED"/>
    <property type="match status" value="1"/>
</dbReference>
<evidence type="ECO:0000259" key="22">
    <source>
        <dbReference type="Pfam" id="PF03028"/>
    </source>
</evidence>
<comment type="similarity">
    <text evidence="2">Belongs to the dynein heavy chain family.</text>
</comment>
<evidence type="ECO:0000256" key="21">
    <source>
        <dbReference type="SAM" id="MobiDB-lite"/>
    </source>
</evidence>
<dbReference type="Pfam" id="PF25007">
    <property type="entry name" value="DYH2-5-8_CC"/>
    <property type="match status" value="1"/>
</dbReference>
<evidence type="ECO:0000256" key="1">
    <source>
        <dbReference type="ARBA" id="ARBA00004430"/>
    </source>
</evidence>
<keyword evidence="6" id="KW-0547">Nucleotide-binding</keyword>
<dbReference type="FunFam" id="3.20.180.20:FF:000003">
    <property type="entry name" value="Dynein heavy chain 12, axonemal"/>
    <property type="match status" value="1"/>
</dbReference>
<dbReference type="Gene3D" id="1.10.472.130">
    <property type="match status" value="1"/>
</dbReference>
<dbReference type="Proteomes" id="UP001162480">
    <property type="component" value="Chromosome 25"/>
</dbReference>
<dbReference type="Pfam" id="PF17852">
    <property type="entry name" value="Dynein_AAA_lid"/>
    <property type="match status" value="1"/>
</dbReference>
<dbReference type="InterPro" id="IPR042222">
    <property type="entry name" value="Dynein_2_N"/>
</dbReference>
<dbReference type="Pfam" id="PF12781">
    <property type="entry name" value="AAA_9"/>
    <property type="match status" value="1"/>
</dbReference>
<feature type="coiled-coil region" evidence="20">
    <location>
        <begin position="2545"/>
        <end position="2610"/>
    </location>
</feature>
<dbReference type="FunFam" id="1.10.8.1220:FF:000001">
    <property type="entry name" value="Dynein axonemal heavy chain 5"/>
    <property type="match status" value="1"/>
</dbReference>
<dbReference type="GO" id="GO:0030286">
    <property type="term" value="C:dynein complex"/>
    <property type="evidence" value="ECO:0007669"/>
    <property type="project" value="UniProtKB-KW"/>
</dbReference>
<evidence type="ECO:0000313" key="33">
    <source>
        <dbReference type="EMBL" id="CAI9740953.1"/>
    </source>
</evidence>
<evidence type="ECO:0000256" key="9">
    <source>
        <dbReference type="ARBA" id="ARBA00023017"/>
    </source>
</evidence>
<dbReference type="Gene3D" id="1.20.920.20">
    <property type="match status" value="1"/>
</dbReference>
<organism evidence="33 34">
    <name type="scientific">Octopus vulgaris</name>
    <name type="common">Common octopus</name>
    <dbReference type="NCBI Taxonomy" id="6645"/>
    <lineage>
        <taxon>Eukaryota</taxon>
        <taxon>Metazoa</taxon>
        <taxon>Spiralia</taxon>
        <taxon>Lophotrochozoa</taxon>
        <taxon>Mollusca</taxon>
        <taxon>Cephalopoda</taxon>
        <taxon>Coleoidea</taxon>
        <taxon>Octopodiformes</taxon>
        <taxon>Octopoda</taxon>
        <taxon>Incirrata</taxon>
        <taxon>Octopodidae</taxon>
        <taxon>Octopus</taxon>
    </lineage>
</organism>
<dbReference type="InterPro" id="IPR024317">
    <property type="entry name" value="Dynein_heavy_chain_D4_dom"/>
</dbReference>
<name>A0AA36BVH3_OCTVU</name>
<comment type="function">
    <text evidence="15">As part of the axonemal inner dynein arm complex plays a central role in ciliary beat. Expressed in sperm flagellum, it is required for sperm motility. Dyneins are microtubule-based molecular motors possessing ATPase activities that can convert the chemical energy of ATP into relative sliding between adjacent microtubule doublets to generate ciliary bending.</text>
</comment>
<reference evidence="33" key="1">
    <citation type="submission" date="2023-08" db="EMBL/GenBank/DDBJ databases">
        <authorList>
            <person name="Alioto T."/>
            <person name="Alioto T."/>
            <person name="Gomez Garrido J."/>
        </authorList>
    </citation>
    <scope>NUCLEOTIDE SEQUENCE</scope>
</reference>
<evidence type="ECO:0000256" key="7">
    <source>
        <dbReference type="ARBA" id="ARBA00022803"/>
    </source>
</evidence>
<keyword evidence="9" id="KW-0243">Dynein</keyword>
<feature type="domain" description="Dynein heavy chain region D6 P-loop" evidence="22">
    <location>
        <begin position="3089"/>
        <end position="3142"/>
    </location>
</feature>
<dbReference type="Gene3D" id="1.20.1270.280">
    <property type="match status" value="1"/>
</dbReference>
<dbReference type="Gene3D" id="1.20.140.100">
    <property type="entry name" value="Dynein heavy chain, N-terminal domain 2"/>
    <property type="match status" value="1"/>
</dbReference>
<feature type="domain" description="Dynein heavy chain ATP-binding dynein motor region" evidence="27">
    <location>
        <begin position="2665"/>
        <end position="2842"/>
    </location>
</feature>
<evidence type="ECO:0000256" key="19">
    <source>
        <dbReference type="ARBA" id="ARBA00082099"/>
    </source>
</evidence>
<evidence type="ECO:0000256" key="5">
    <source>
        <dbReference type="ARBA" id="ARBA00022737"/>
    </source>
</evidence>
<dbReference type="FunFam" id="1.10.472.130:FF:000003">
    <property type="entry name" value="Dynein, axonemal, heavy chain 2"/>
    <property type="match status" value="1"/>
</dbReference>
<dbReference type="SUPFAM" id="SSF52540">
    <property type="entry name" value="P-loop containing nucleoside triphosphate hydrolases"/>
    <property type="match status" value="3"/>
</dbReference>
<dbReference type="InterPro" id="IPR041466">
    <property type="entry name" value="Dynein_AAA5_ext"/>
</dbReference>
<evidence type="ECO:0000259" key="27">
    <source>
        <dbReference type="Pfam" id="PF12781"/>
    </source>
</evidence>
<evidence type="ECO:0000259" key="23">
    <source>
        <dbReference type="Pfam" id="PF08385"/>
    </source>
</evidence>
<evidence type="ECO:0000256" key="15">
    <source>
        <dbReference type="ARBA" id="ARBA00053635"/>
    </source>
</evidence>
<dbReference type="Pfam" id="PF08393">
    <property type="entry name" value="DHC_N2"/>
    <property type="match status" value="1"/>
</dbReference>
<feature type="domain" description="Dynein axonemal heavy chain 2/5/8 coiled-coil" evidence="32">
    <location>
        <begin position="831"/>
        <end position="949"/>
    </location>
</feature>
<dbReference type="GO" id="GO:0008569">
    <property type="term" value="F:minus-end-directed microtubule motor activity"/>
    <property type="evidence" value="ECO:0007669"/>
    <property type="project" value="InterPro"/>
</dbReference>
<dbReference type="GO" id="GO:0007018">
    <property type="term" value="P:microtubule-based movement"/>
    <property type="evidence" value="ECO:0007669"/>
    <property type="project" value="InterPro"/>
</dbReference>
<evidence type="ECO:0000256" key="12">
    <source>
        <dbReference type="ARBA" id="ARBA00023175"/>
    </source>
</evidence>
<dbReference type="FunFam" id="1.10.287.2620:FF:000002">
    <property type="entry name" value="Dynein heavy chain 2, axonemal"/>
    <property type="match status" value="1"/>
</dbReference>
<evidence type="ECO:0000313" key="34">
    <source>
        <dbReference type="Proteomes" id="UP001162480"/>
    </source>
</evidence>